<reference evidence="1 2" key="1">
    <citation type="journal article" date="2022" name="DNA Res.">
        <title>Chromosomal-level genome assembly of the orchid tree Bauhinia variegata (Leguminosae; Cercidoideae) supports the allotetraploid origin hypothesis of Bauhinia.</title>
        <authorList>
            <person name="Zhong Y."/>
            <person name="Chen Y."/>
            <person name="Zheng D."/>
            <person name="Pang J."/>
            <person name="Liu Y."/>
            <person name="Luo S."/>
            <person name="Meng S."/>
            <person name="Qian L."/>
            <person name="Wei D."/>
            <person name="Dai S."/>
            <person name="Zhou R."/>
        </authorList>
    </citation>
    <scope>NUCLEOTIDE SEQUENCE [LARGE SCALE GENOMIC DNA]</scope>
    <source>
        <strain evidence="1">BV-YZ2020</strain>
    </source>
</reference>
<gene>
    <name evidence="1" type="ORF">L6164_008789</name>
</gene>
<dbReference type="Proteomes" id="UP000828941">
    <property type="component" value="Chromosome 4"/>
</dbReference>
<comment type="caution">
    <text evidence="1">The sequence shown here is derived from an EMBL/GenBank/DDBJ whole genome shotgun (WGS) entry which is preliminary data.</text>
</comment>
<protein>
    <submittedName>
        <fullName evidence="1">Uncharacterized protein</fullName>
    </submittedName>
</protein>
<dbReference type="EMBL" id="CM039429">
    <property type="protein sequence ID" value="KAI4348026.1"/>
    <property type="molecule type" value="Genomic_DNA"/>
</dbReference>
<name>A0ACB9PHU1_BAUVA</name>
<sequence>MFGSTFAACATGNYEIVLLQYITVYEDGSEPTLNFANHCGSFEKPCSTLESEIKYCKSRNIKVILSIRRIEASQTQTTVNSVEAARKLAAFLWNNYLSSKYGPLGQVALDGINILDVPGGENLRWEEILNAVNEFSTTERKIYLAASPQCNGIYLSNAINTGLIDYAFMLFYYDPGCSYDRTRKDATSLLNSWQTWITLSDKLVFMGLPASPDATGGSGYVEPNALKRDILPAVKQAPNYGGILLFDRAEDV</sequence>
<proteinExistence type="predicted"/>
<evidence type="ECO:0000313" key="1">
    <source>
        <dbReference type="EMBL" id="KAI4348026.1"/>
    </source>
</evidence>
<accession>A0ACB9PHU1</accession>
<evidence type="ECO:0000313" key="2">
    <source>
        <dbReference type="Proteomes" id="UP000828941"/>
    </source>
</evidence>
<organism evidence="1 2">
    <name type="scientific">Bauhinia variegata</name>
    <name type="common">Purple orchid tree</name>
    <name type="synonym">Phanera variegata</name>
    <dbReference type="NCBI Taxonomy" id="167791"/>
    <lineage>
        <taxon>Eukaryota</taxon>
        <taxon>Viridiplantae</taxon>
        <taxon>Streptophyta</taxon>
        <taxon>Embryophyta</taxon>
        <taxon>Tracheophyta</taxon>
        <taxon>Spermatophyta</taxon>
        <taxon>Magnoliopsida</taxon>
        <taxon>eudicotyledons</taxon>
        <taxon>Gunneridae</taxon>
        <taxon>Pentapetalae</taxon>
        <taxon>rosids</taxon>
        <taxon>fabids</taxon>
        <taxon>Fabales</taxon>
        <taxon>Fabaceae</taxon>
        <taxon>Cercidoideae</taxon>
        <taxon>Cercideae</taxon>
        <taxon>Bauhiniinae</taxon>
        <taxon>Bauhinia</taxon>
    </lineage>
</organism>
<keyword evidence="2" id="KW-1185">Reference proteome</keyword>